<gene>
    <name evidence="1" type="ORF">RJ639_039586</name>
</gene>
<sequence>MSPPLITSLIPSAAAALFPPKPPVAPPPLIRADTQEKLLQHSPPTIISSRRAAALLSITALIPSLHRTPPAAAAFSIGISGPKDWLREQKRKASRFLLAPIDASRYSLNAAYTFLTNGSSDYADKDLEEIQGLLRSAARDCVPQERNSFVAFQANTGVEVCTFQLVVNNASSLLGDKDPVKLEAEAKLSDLIRSFSSLNGVANKTDIHLASSRYELRVVGIHILWSFWPRSELLDSQLDMDTVVQTTKEAVYDQQNVADALLDTISSLDKFEQGIKDCLEI</sequence>
<proteinExistence type="predicted"/>
<accession>A0AA89BFV9</accession>
<dbReference type="PANTHER" id="PTHR36398:SF1">
    <property type="entry name" value="PLASMA MEMBRANE FUSION PROTEIN"/>
    <property type="match status" value="1"/>
</dbReference>
<reference evidence="1" key="1">
    <citation type="submission" date="2022-12" db="EMBL/GenBank/DDBJ databases">
        <title>Draft genome assemblies for two species of Escallonia (Escalloniales).</title>
        <authorList>
            <person name="Chanderbali A."/>
            <person name="Dervinis C."/>
            <person name="Anghel I."/>
            <person name="Soltis D."/>
            <person name="Soltis P."/>
            <person name="Zapata F."/>
        </authorList>
    </citation>
    <scope>NUCLEOTIDE SEQUENCE</scope>
    <source>
        <strain evidence="1">UCBG64.0493</strain>
        <tissue evidence="1">Leaf</tissue>
    </source>
</reference>
<keyword evidence="2" id="KW-1185">Reference proteome</keyword>
<dbReference type="AlphaFoldDB" id="A0AA89BFV9"/>
<organism evidence="1 2">
    <name type="scientific">Escallonia herrerae</name>
    <dbReference type="NCBI Taxonomy" id="1293975"/>
    <lineage>
        <taxon>Eukaryota</taxon>
        <taxon>Viridiplantae</taxon>
        <taxon>Streptophyta</taxon>
        <taxon>Embryophyta</taxon>
        <taxon>Tracheophyta</taxon>
        <taxon>Spermatophyta</taxon>
        <taxon>Magnoliopsida</taxon>
        <taxon>eudicotyledons</taxon>
        <taxon>Gunneridae</taxon>
        <taxon>Pentapetalae</taxon>
        <taxon>asterids</taxon>
        <taxon>campanulids</taxon>
        <taxon>Escalloniales</taxon>
        <taxon>Escalloniaceae</taxon>
        <taxon>Escallonia</taxon>
    </lineage>
</organism>
<comment type="caution">
    <text evidence="1">The sequence shown here is derived from an EMBL/GenBank/DDBJ whole genome shotgun (WGS) entry which is preliminary data.</text>
</comment>
<name>A0AA89BFV9_9ASTE</name>
<dbReference type="EMBL" id="JAVXUP010000336">
    <property type="protein sequence ID" value="KAK3030556.1"/>
    <property type="molecule type" value="Genomic_DNA"/>
</dbReference>
<evidence type="ECO:0000313" key="2">
    <source>
        <dbReference type="Proteomes" id="UP001188597"/>
    </source>
</evidence>
<dbReference type="Proteomes" id="UP001188597">
    <property type="component" value="Unassembled WGS sequence"/>
</dbReference>
<protein>
    <submittedName>
        <fullName evidence="1">Uncharacterized protein</fullName>
    </submittedName>
</protein>
<dbReference type="GO" id="GO:0009507">
    <property type="term" value="C:chloroplast"/>
    <property type="evidence" value="ECO:0007669"/>
    <property type="project" value="TreeGrafter"/>
</dbReference>
<dbReference type="PANTHER" id="PTHR36398">
    <property type="entry name" value="PLASMA MEMBRANE FUSION PROTEIN"/>
    <property type="match status" value="1"/>
</dbReference>
<evidence type="ECO:0000313" key="1">
    <source>
        <dbReference type="EMBL" id="KAK3030556.1"/>
    </source>
</evidence>